<feature type="repeat" description="ANK" evidence="13">
    <location>
        <begin position="555"/>
        <end position="587"/>
    </location>
</feature>
<feature type="domain" description="Cyclic nucleotide-binding" evidence="16">
    <location>
        <begin position="381"/>
        <end position="484"/>
    </location>
</feature>
<comment type="subcellular location">
    <subcellularLocation>
        <location evidence="1 14">Membrane</location>
        <topology evidence="1 14">Multi-pass membrane protein</topology>
    </subcellularLocation>
</comment>
<dbReference type="CDD" id="cd00038">
    <property type="entry name" value="CAP_ED"/>
    <property type="match status" value="1"/>
</dbReference>
<dbReference type="Pfam" id="PF11834">
    <property type="entry name" value="KHA"/>
    <property type="match status" value="1"/>
</dbReference>
<evidence type="ECO:0000256" key="8">
    <source>
        <dbReference type="ARBA" id="ARBA00022958"/>
    </source>
</evidence>
<dbReference type="ExpressionAtlas" id="A0A3L6EI76">
    <property type="expression patterns" value="baseline and differential"/>
</dbReference>
<keyword evidence="9 14" id="KW-1133">Transmembrane helix</keyword>
<feature type="transmembrane region" description="Helical" evidence="14">
    <location>
        <begin position="61"/>
        <end position="79"/>
    </location>
</feature>
<dbReference type="PROSITE" id="PS50297">
    <property type="entry name" value="ANK_REP_REGION"/>
    <property type="match status" value="2"/>
</dbReference>
<dbReference type="Gene3D" id="1.25.40.20">
    <property type="entry name" value="Ankyrin repeat-containing domain"/>
    <property type="match status" value="2"/>
</dbReference>
<comment type="function">
    <text evidence="14">Potassium channel.</text>
</comment>
<evidence type="ECO:0000256" key="6">
    <source>
        <dbReference type="ARBA" id="ARBA00022826"/>
    </source>
</evidence>
<comment type="domain">
    <text evidence="14">The segment S4 is probably the voltage-sensor and is characterized by a series of positively charged amino acids. The pore-forming region H5 is enclosed by the transmembrane segments S5 and S6 in the Shaker-type (1P/6TM) and contains the GYGD signature motif which seems to be involved in potassium selectivity.</text>
</comment>
<evidence type="ECO:0000256" key="1">
    <source>
        <dbReference type="ARBA" id="ARBA00004141"/>
    </source>
</evidence>
<dbReference type="PROSITE" id="PS50042">
    <property type="entry name" value="CNMP_BINDING_3"/>
    <property type="match status" value="1"/>
</dbReference>
<evidence type="ECO:0000313" key="18">
    <source>
        <dbReference type="EMBL" id="PWZ18937.1"/>
    </source>
</evidence>
<comment type="caution">
    <text evidence="18">The sequence shown here is derived from an EMBL/GenBank/DDBJ whole genome shotgun (WGS) entry which is preliminary data.</text>
</comment>
<feature type="transmembrane region" description="Helical" evidence="14">
    <location>
        <begin position="203"/>
        <end position="223"/>
    </location>
</feature>
<dbReference type="Pfam" id="PF12796">
    <property type="entry name" value="Ank_2"/>
    <property type="match status" value="2"/>
</dbReference>
<dbReference type="GO" id="GO:0005249">
    <property type="term" value="F:voltage-gated potassium channel activity"/>
    <property type="evidence" value="ECO:0007669"/>
    <property type="project" value="UniProtKB-UniRule"/>
</dbReference>
<comment type="subunit">
    <text evidence="14">The potassium channel is composed of a homo- or heterotetrameric complex of pore-forming subunits.</text>
</comment>
<dbReference type="Gene3D" id="1.10.287.70">
    <property type="match status" value="1"/>
</dbReference>
<dbReference type="PROSITE" id="PS51490">
    <property type="entry name" value="KHA"/>
    <property type="match status" value="1"/>
</dbReference>
<dbReference type="SUPFAM" id="SSF51206">
    <property type="entry name" value="cAMP-binding domain-like"/>
    <property type="match status" value="1"/>
</dbReference>
<dbReference type="GO" id="GO:0034702">
    <property type="term" value="C:monoatomic ion channel complex"/>
    <property type="evidence" value="ECO:0007669"/>
    <property type="project" value="UniProtKB-KW"/>
</dbReference>
<evidence type="ECO:0000259" key="17">
    <source>
        <dbReference type="PROSITE" id="PS51490"/>
    </source>
</evidence>
<comment type="domain">
    <text evidence="14">The KHA domain (rich in hydrophobic and acidic residues) present in the C-terminal part is likely to be important for tetramerization.</text>
</comment>
<keyword evidence="11 14" id="KW-0472">Membrane</keyword>
<evidence type="ECO:0000256" key="14">
    <source>
        <dbReference type="RuleBase" id="RU369015"/>
    </source>
</evidence>
<dbReference type="PRINTS" id="PR01463">
    <property type="entry name" value="EAGCHANLFMLY"/>
</dbReference>
<evidence type="ECO:0000256" key="10">
    <source>
        <dbReference type="ARBA" id="ARBA00023065"/>
    </source>
</evidence>
<dbReference type="InterPro" id="IPR045319">
    <property type="entry name" value="KAT/AKT"/>
</dbReference>
<dbReference type="PANTHER" id="PTHR45743">
    <property type="entry name" value="POTASSIUM CHANNEL AKT1"/>
    <property type="match status" value="1"/>
</dbReference>
<dbReference type="InterPro" id="IPR005821">
    <property type="entry name" value="Ion_trans_dom"/>
</dbReference>
<keyword evidence="3 14" id="KW-0813">Transport</keyword>
<dbReference type="InterPro" id="IPR014710">
    <property type="entry name" value="RmlC-like_jellyroll"/>
</dbReference>
<dbReference type="Gene3D" id="2.60.120.10">
    <property type="entry name" value="Jelly Rolls"/>
    <property type="match status" value="1"/>
</dbReference>
<feature type="transmembrane region" description="Helical" evidence="14">
    <location>
        <begin position="282"/>
        <end position="304"/>
    </location>
</feature>
<dbReference type="EMBL" id="NCVQ01000007">
    <property type="protein sequence ID" value="PWZ18937.1"/>
    <property type="molecule type" value="Genomic_DNA"/>
</dbReference>
<evidence type="ECO:0000256" key="13">
    <source>
        <dbReference type="PROSITE-ProRule" id="PRU00023"/>
    </source>
</evidence>
<comment type="caution">
    <text evidence="14">Lacks conserved residue(s) required for the propagation of feature annotation.</text>
</comment>
<protein>
    <recommendedName>
        <fullName evidence="14">Potassium channel</fullName>
    </recommendedName>
</protein>
<keyword evidence="8 14" id="KW-0630">Potassium</keyword>
<dbReference type="Pfam" id="PF00520">
    <property type="entry name" value="Ion_trans"/>
    <property type="match status" value="1"/>
</dbReference>
<dbReference type="InterPro" id="IPR018490">
    <property type="entry name" value="cNMP-bd_dom_sf"/>
</dbReference>
<keyword evidence="6 14" id="KW-0631">Potassium channel</keyword>
<reference evidence="18" key="1">
    <citation type="journal article" date="2018" name="Nat. Genet.">
        <title>Extensive intraspecific gene order and gene structural variations between Mo17 and other maize genomes.</title>
        <authorList>
            <person name="Sun S."/>
            <person name="Zhou Y."/>
            <person name="Chen J."/>
            <person name="Shi J."/>
            <person name="Zhao H."/>
            <person name="Zhao H."/>
            <person name="Song W."/>
            <person name="Zhang M."/>
            <person name="Cui Y."/>
            <person name="Dong X."/>
            <person name="Liu H."/>
            <person name="Ma X."/>
            <person name="Jiao Y."/>
            <person name="Wang B."/>
            <person name="Wei X."/>
            <person name="Stein J.C."/>
            <person name="Glaubitz J.C."/>
            <person name="Lu F."/>
            <person name="Yu G."/>
            <person name="Liang C."/>
            <person name="Fengler K."/>
            <person name="Li B."/>
            <person name="Rafalski A."/>
            <person name="Schnable P.S."/>
            <person name="Ware D.H."/>
            <person name="Buckler E.S."/>
            <person name="Lai J."/>
        </authorList>
    </citation>
    <scope>NUCLEOTIDE SEQUENCE [LARGE SCALE GENOMIC DNA]</scope>
    <source>
        <tissue evidence="18">Seedling</tissue>
    </source>
</reference>
<keyword evidence="13" id="KW-0040">ANK repeat</keyword>
<feature type="region of interest" description="Disordered" evidence="15">
    <location>
        <begin position="717"/>
        <end position="750"/>
    </location>
</feature>
<evidence type="ECO:0000256" key="3">
    <source>
        <dbReference type="ARBA" id="ARBA00022448"/>
    </source>
</evidence>
<evidence type="ECO:0000256" key="5">
    <source>
        <dbReference type="ARBA" id="ARBA00022692"/>
    </source>
</evidence>
<feature type="domain" description="KHA" evidence="17">
    <location>
        <begin position="751"/>
        <end position="838"/>
    </location>
</feature>
<accession>A0A3L6EI76</accession>
<evidence type="ECO:0000256" key="15">
    <source>
        <dbReference type="SAM" id="MobiDB-lite"/>
    </source>
</evidence>
<dbReference type="SMART" id="SM00100">
    <property type="entry name" value="cNMP"/>
    <property type="match status" value="1"/>
</dbReference>
<evidence type="ECO:0000256" key="7">
    <source>
        <dbReference type="ARBA" id="ARBA00022882"/>
    </source>
</evidence>
<comment type="similarity">
    <text evidence="2 14">Belongs to the potassium channel family. Plant (TC 1.A.1.4) subfamily.</text>
</comment>
<evidence type="ECO:0000259" key="16">
    <source>
        <dbReference type="PROSITE" id="PS50042"/>
    </source>
</evidence>
<sequence>MKNNPSFENTCSAAAGGSGSGSFNVRNLSKVILPPLGGPSGQSQSHGGSDKWVISPLDSRYRWWDTLMVVLVAYSAWVYPFEVAFMNASPKGGLEVADMVVDLFFAVDIVLTFFVAYIDPRTQLLVRDRKKITLRYLSTFFIMDVASTIPFQSLAYLITGEVRENAAYSMLGVLRLWRLRRVKQLFTRLEKDIRFSYFWIRSARLIAVTLFLVHCAGCLYYLIADRYPDREKTWIGAVNPNFRQASLRIRYISSVYWSITTMTTVGYGDLHAQNTVEMIFNIFYMLFNLGLTAYLIGNMTNLVVEGTRRTMEFRNSVRTASSFVGRNHLPPRLKQQILAYMCLKFRAESLNQQQLMDQLPKSICKSICEHLFVPVVKDVYLFKGVSREMLLSLATKMKPEYIPPKEDVIVQNEAPDDVYVVVSGEVEVVLFDGVDERVEATLGTRNIFGEVSALSDRPQAPFTFRTRTLSQLLRLKQATLKEAMQSWPDDSVIIIKNYVKHQVEMHGMKADDSLGDNTSEHDDDANVLTVAAMGNSGLLEDLLRAGKDADVGDAMGRTALHIAASKGYEDCVLVLLKHACNANIRDAQGNTAMWNAIAAGHHKIFNILYHSARASNPHAGGDVMCLATRRGDLDALRELLKLGLDVDSEDHDGATALRVAMAEGHADAARFLITNGASVDKASLDDDGSGSGAARLTMSPTELHELLQKRELVHSITITDSPPVVPDGGSSGHSRPGRLQSTGSDNTRWPRVSIYRGHPFLRNRSSEAGKLINLPATMEEFIAVVGEKLKVDTEKALIVNDEGAEVDSIDVIRDNDKLFVVTEEDLTRLAPMDSVEVEALVIQGPKLPTILSQVKKLEASVLVLSQRSPSPFCCFPRSSSEELVEECIDRAECLTLAVRRQSKGVGGYLVSTRWQKNFWLLA</sequence>
<dbReference type="Pfam" id="PF00027">
    <property type="entry name" value="cNMP_binding"/>
    <property type="match status" value="1"/>
</dbReference>
<evidence type="ECO:0000256" key="4">
    <source>
        <dbReference type="ARBA" id="ARBA00022538"/>
    </source>
</evidence>
<keyword evidence="4 14" id="KW-0633">Potassium transport</keyword>
<dbReference type="InterPro" id="IPR003938">
    <property type="entry name" value="K_chnl_volt-dep_EAG/ELK/ERG"/>
</dbReference>
<dbReference type="FunFam" id="1.10.287.70:FF:000123">
    <property type="entry name" value="Potassium channel KAT3"/>
    <property type="match status" value="1"/>
</dbReference>
<feature type="repeat" description="ANK" evidence="13">
    <location>
        <begin position="652"/>
        <end position="684"/>
    </location>
</feature>
<keyword evidence="7 14" id="KW-0851">Voltage-gated channel</keyword>
<feature type="transmembrane region" description="Helical" evidence="14">
    <location>
        <begin position="139"/>
        <end position="159"/>
    </location>
</feature>
<keyword evidence="12 14" id="KW-0407">Ion channel</keyword>
<dbReference type="InterPro" id="IPR000595">
    <property type="entry name" value="cNMP-bd_dom"/>
</dbReference>
<feature type="repeat" description="ANK" evidence="13">
    <location>
        <begin position="619"/>
        <end position="651"/>
    </location>
</feature>
<evidence type="ECO:0000256" key="9">
    <source>
        <dbReference type="ARBA" id="ARBA00022989"/>
    </source>
</evidence>
<keyword evidence="10 14" id="KW-0406">Ion transport</keyword>
<gene>
    <name evidence="18" type="primary">Os05g0428700_1</name>
    <name evidence="18" type="ORF">Zm00014a_007544</name>
</gene>
<dbReference type="SUPFAM" id="SSF81324">
    <property type="entry name" value="Voltage-gated potassium channels"/>
    <property type="match status" value="1"/>
</dbReference>
<dbReference type="PANTHER" id="PTHR45743:SF21">
    <property type="entry name" value="POTASSIUM CHANNEL AKT2_3"/>
    <property type="match status" value="1"/>
</dbReference>
<evidence type="ECO:0000256" key="11">
    <source>
        <dbReference type="ARBA" id="ARBA00023136"/>
    </source>
</evidence>
<dbReference type="SMART" id="SM00248">
    <property type="entry name" value="ANK"/>
    <property type="match status" value="5"/>
</dbReference>
<evidence type="ECO:0000256" key="2">
    <source>
        <dbReference type="ARBA" id="ARBA00007929"/>
    </source>
</evidence>
<dbReference type="SUPFAM" id="SSF48403">
    <property type="entry name" value="Ankyrin repeat"/>
    <property type="match status" value="1"/>
</dbReference>
<dbReference type="FunFam" id="2.60.120.10:FF:000074">
    <property type="entry name" value="Potassium channel KAT2"/>
    <property type="match status" value="1"/>
</dbReference>
<proteinExistence type="inferred from homology"/>
<dbReference type="InterPro" id="IPR036770">
    <property type="entry name" value="Ankyrin_rpt-contain_sf"/>
</dbReference>
<feature type="transmembrane region" description="Helical" evidence="14">
    <location>
        <begin position="99"/>
        <end position="118"/>
    </location>
</feature>
<dbReference type="PROSITE" id="PS50088">
    <property type="entry name" value="ANK_REPEAT"/>
    <property type="match status" value="3"/>
</dbReference>
<dbReference type="Proteomes" id="UP000251960">
    <property type="component" value="Chromosome 6"/>
</dbReference>
<dbReference type="InterPro" id="IPR002110">
    <property type="entry name" value="Ankyrin_rpt"/>
</dbReference>
<organism evidence="18">
    <name type="scientific">Zea mays</name>
    <name type="common">Maize</name>
    <dbReference type="NCBI Taxonomy" id="4577"/>
    <lineage>
        <taxon>Eukaryota</taxon>
        <taxon>Viridiplantae</taxon>
        <taxon>Streptophyta</taxon>
        <taxon>Embryophyta</taxon>
        <taxon>Tracheophyta</taxon>
        <taxon>Spermatophyta</taxon>
        <taxon>Magnoliopsida</taxon>
        <taxon>Liliopsida</taxon>
        <taxon>Poales</taxon>
        <taxon>Poaceae</taxon>
        <taxon>PACMAD clade</taxon>
        <taxon>Panicoideae</taxon>
        <taxon>Andropogonodae</taxon>
        <taxon>Andropogoneae</taxon>
        <taxon>Tripsacinae</taxon>
        <taxon>Zea</taxon>
    </lineage>
</organism>
<dbReference type="AlphaFoldDB" id="A0A3L6EI76"/>
<dbReference type="InterPro" id="IPR021789">
    <property type="entry name" value="KHA_dom"/>
</dbReference>
<keyword evidence="5 14" id="KW-0812">Transmembrane</keyword>
<evidence type="ECO:0000256" key="12">
    <source>
        <dbReference type="ARBA" id="ARBA00023303"/>
    </source>
</evidence>
<name>A0A3L6EI76_MAIZE</name>